<dbReference type="SMART" id="SM00895">
    <property type="entry name" value="FCD"/>
    <property type="match status" value="1"/>
</dbReference>
<evidence type="ECO:0000256" key="2">
    <source>
        <dbReference type="ARBA" id="ARBA00023125"/>
    </source>
</evidence>
<comment type="caution">
    <text evidence="5">The sequence shown here is derived from an EMBL/GenBank/DDBJ whole genome shotgun (WGS) entry which is preliminary data.</text>
</comment>
<dbReference type="RefSeq" id="WP_079426594.1">
    <property type="nucleotide sequence ID" value="NZ_MZGV01000046.1"/>
</dbReference>
<dbReference type="Gene3D" id="1.20.120.530">
    <property type="entry name" value="GntR ligand-binding domain-like"/>
    <property type="match status" value="1"/>
</dbReference>
<dbReference type="PROSITE" id="PS50949">
    <property type="entry name" value="HTH_GNTR"/>
    <property type="match status" value="1"/>
</dbReference>
<dbReference type="InterPro" id="IPR036388">
    <property type="entry name" value="WH-like_DNA-bd_sf"/>
</dbReference>
<dbReference type="InterPro" id="IPR008920">
    <property type="entry name" value="TF_FadR/GntR_C"/>
</dbReference>
<proteinExistence type="predicted"/>
<dbReference type="CDD" id="cd07377">
    <property type="entry name" value="WHTH_GntR"/>
    <property type="match status" value="1"/>
</dbReference>
<dbReference type="InterPro" id="IPR036390">
    <property type="entry name" value="WH_DNA-bd_sf"/>
</dbReference>
<protein>
    <submittedName>
        <fullName evidence="5">HTH-type transcriptional regulator McbR</fullName>
    </submittedName>
</protein>
<dbReference type="AlphaFoldDB" id="A0A1V4IH63"/>
<dbReference type="SMART" id="SM00345">
    <property type="entry name" value="HTH_GNTR"/>
    <property type="match status" value="1"/>
</dbReference>
<dbReference type="PANTHER" id="PTHR43537">
    <property type="entry name" value="TRANSCRIPTIONAL REGULATOR, GNTR FAMILY"/>
    <property type="match status" value="1"/>
</dbReference>
<keyword evidence="1" id="KW-0805">Transcription regulation</keyword>
<dbReference type="InterPro" id="IPR000524">
    <property type="entry name" value="Tscrpt_reg_HTH_GntR"/>
</dbReference>
<keyword evidence="3" id="KW-0804">Transcription</keyword>
<keyword evidence="6" id="KW-1185">Reference proteome</keyword>
<dbReference type="PRINTS" id="PR00035">
    <property type="entry name" value="HTHGNTR"/>
</dbReference>
<dbReference type="Pfam" id="PF00392">
    <property type="entry name" value="GntR"/>
    <property type="match status" value="1"/>
</dbReference>
<dbReference type="PANTHER" id="PTHR43537:SF24">
    <property type="entry name" value="GLUCONATE OPERON TRANSCRIPTIONAL REPRESSOR"/>
    <property type="match status" value="1"/>
</dbReference>
<dbReference type="Gene3D" id="1.10.10.10">
    <property type="entry name" value="Winged helix-like DNA-binding domain superfamily/Winged helix DNA-binding domain"/>
    <property type="match status" value="1"/>
</dbReference>
<evidence type="ECO:0000313" key="6">
    <source>
        <dbReference type="Proteomes" id="UP000190080"/>
    </source>
</evidence>
<evidence type="ECO:0000313" key="5">
    <source>
        <dbReference type="EMBL" id="OPJ59341.1"/>
    </source>
</evidence>
<dbReference type="GO" id="GO:0003700">
    <property type="term" value="F:DNA-binding transcription factor activity"/>
    <property type="evidence" value="ECO:0007669"/>
    <property type="project" value="InterPro"/>
</dbReference>
<organism evidence="5 6">
    <name type="scientific">Clostridium oryzae</name>
    <dbReference type="NCBI Taxonomy" id="1450648"/>
    <lineage>
        <taxon>Bacteria</taxon>
        <taxon>Bacillati</taxon>
        <taxon>Bacillota</taxon>
        <taxon>Clostridia</taxon>
        <taxon>Eubacteriales</taxon>
        <taxon>Clostridiaceae</taxon>
        <taxon>Clostridium</taxon>
    </lineage>
</organism>
<sequence>MSVLPKIGNKVSLTQRAYDTIKDAIIMNYFKPGDILSEERLADELAISRTPVRSALKMLSIEHLIVLNPSKNVVVSDISPKDVQEVTIVRSSLETTAVSLLASTISENQIIMLKSIVNKQEKAVQNNDYQLFIKFYYEFHVVIGELTNNKWLFEMIKNVNTIMQRYLILSGTLKQHSKKAICEHYCIIDKLEKGDANAAEAKMREHLNNVNEQIFI</sequence>
<name>A0A1V4IH63_9CLOT</name>
<accession>A0A1V4IH63</accession>
<dbReference type="SUPFAM" id="SSF46785">
    <property type="entry name" value="Winged helix' DNA-binding domain"/>
    <property type="match status" value="1"/>
</dbReference>
<dbReference type="GO" id="GO:0003677">
    <property type="term" value="F:DNA binding"/>
    <property type="evidence" value="ECO:0007669"/>
    <property type="project" value="UniProtKB-KW"/>
</dbReference>
<evidence type="ECO:0000256" key="1">
    <source>
        <dbReference type="ARBA" id="ARBA00023015"/>
    </source>
</evidence>
<dbReference type="InterPro" id="IPR011711">
    <property type="entry name" value="GntR_C"/>
</dbReference>
<dbReference type="EMBL" id="MZGV01000046">
    <property type="protein sequence ID" value="OPJ59341.1"/>
    <property type="molecule type" value="Genomic_DNA"/>
</dbReference>
<evidence type="ECO:0000256" key="3">
    <source>
        <dbReference type="ARBA" id="ARBA00023163"/>
    </source>
</evidence>
<gene>
    <name evidence="5" type="primary">mcbR</name>
    <name evidence="5" type="ORF">CLORY_33500</name>
</gene>
<evidence type="ECO:0000259" key="4">
    <source>
        <dbReference type="PROSITE" id="PS50949"/>
    </source>
</evidence>
<dbReference type="SUPFAM" id="SSF48008">
    <property type="entry name" value="GntR ligand-binding domain-like"/>
    <property type="match status" value="1"/>
</dbReference>
<feature type="domain" description="HTH gntR-type" evidence="4">
    <location>
        <begin position="11"/>
        <end position="78"/>
    </location>
</feature>
<dbReference type="Proteomes" id="UP000190080">
    <property type="component" value="Unassembled WGS sequence"/>
</dbReference>
<dbReference type="OrthoDB" id="9781630at2"/>
<reference evidence="5 6" key="1">
    <citation type="submission" date="2017-03" db="EMBL/GenBank/DDBJ databases">
        <title>Genome sequence of Clostridium oryzae DSM 28571.</title>
        <authorList>
            <person name="Poehlein A."/>
            <person name="Daniel R."/>
        </authorList>
    </citation>
    <scope>NUCLEOTIDE SEQUENCE [LARGE SCALE GENOMIC DNA]</scope>
    <source>
        <strain evidence="5 6">DSM 28571</strain>
    </source>
</reference>
<dbReference type="STRING" id="1450648.CLORY_33500"/>
<keyword evidence="2" id="KW-0238">DNA-binding</keyword>
<dbReference type="Pfam" id="PF07729">
    <property type="entry name" value="FCD"/>
    <property type="match status" value="1"/>
</dbReference>